<dbReference type="InterPro" id="IPR001708">
    <property type="entry name" value="YidC/ALB3/OXA1/COX18"/>
</dbReference>
<dbReference type="PRINTS" id="PR00701">
    <property type="entry name" value="60KDINNERMP"/>
</dbReference>
<feature type="compositionally biased region" description="Polar residues" evidence="13">
    <location>
        <begin position="289"/>
        <end position="310"/>
    </location>
</feature>
<evidence type="ECO:0000256" key="4">
    <source>
        <dbReference type="ARBA" id="ARBA00022692"/>
    </source>
</evidence>
<evidence type="ECO:0000256" key="5">
    <source>
        <dbReference type="ARBA" id="ARBA00022729"/>
    </source>
</evidence>
<keyword evidence="5 12" id="KW-0732">Signal</keyword>
<evidence type="ECO:0000256" key="3">
    <source>
        <dbReference type="ARBA" id="ARBA00022475"/>
    </source>
</evidence>
<dbReference type="GO" id="GO:0015031">
    <property type="term" value="P:protein transport"/>
    <property type="evidence" value="ECO:0007669"/>
    <property type="project" value="UniProtKB-KW"/>
</dbReference>
<gene>
    <name evidence="12" type="primary">yidC</name>
    <name evidence="15" type="ORF">CBF31_03300</name>
</gene>
<name>A0A430ACV8_9ENTE</name>
<comment type="similarity">
    <text evidence="12">Belongs to the OXA1/ALB3/YidC family. Type 2 subfamily.</text>
</comment>
<feature type="transmembrane region" description="Helical" evidence="12">
    <location>
        <begin position="237"/>
        <end position="256"/>
    </location>
</feature>
<keyword evidence="7 12" id="KW-1133">Transmembrane helix</keyword>
<dbReference type="PANTHER" id="PTHR12428:SF65">
    <property type="entry name" value="CYTOCHROME C OXIDASE ASSEMBLY PROTEIN COX18, MITOCHONDRIAL"/>
    <property type="match status" value="1"/>
</dbReference>
<evidence type="ECO:0000256" key="11">
    <source>
        <dbReference type="ARBA" id="ARBA00023288"/>
    </source>
</evidence>
<dbReference type="InterPro" id="IPR047196">
    <property type="entry name" value="YidC_ALB_C"/>
</dbReference>
<dbReference type="PROSITE" id="PS51257">
    <property type="entry name" value="PROKAR_LIPOPROTEIN"/>
    <property type="match status" value="1"/>
</dbReference>
<dbReference type="GO" id="GO:0005886">
    <property type="term" value="C:plasma membrane"/>
    <property type="evidence" value="ECO:0007669"/>
    <property type="project" value="UniProtKB-SubCell"/>
</dbReference>
<dbReference type="GO" id="GO:0051205">
    <property type="term" value="P:protein insertion into membrane"/>
    <property type="evidence" value="ECO:0007669"/>
    <property type="project" value="TreeGrafter"/>
</dbReference>
<comment type="subcellular location">
    <subcellularLocation>
        <location evidence="1 12">Cell membrane</location>
        <topology evidence="1 12">Multi-pass membrane protein</topology>
    </subcellularLocation>
</comment>
<feature type="transmembrane region" description="Helical" evidence="12">
    <location>
        <begin position="66"/>
        <end position="86"/>
    </location>
</feature>
<dbReference type="HAMAP" id="MF_01811">
    <property type="entry name" value="YidC_type2"/>
    <property type="match status" value="1"/>
</dbReference>
<evidence type="ECO:0000256" key="8">
    <source>
        <dbReference type="ARBA" id="ARBA00023136"/>
    </source>
</evidence>
<dbReference type="GO" id="GO:0032977">
    <property type="term" value="F:membrane insertase activity"/>
    <property type="evidence" value="ECO:0007669"/>
    <property type="project" value="InterPro"/>
</dbReference>
<keyword evidence="11 12" id="KW-0449">Lipoprotein</keyword>
<evidence type="ECO:0000313" key="15">
    <source>
        <dbReference type="EMBL" id="RSU05057.1"/>
    </source>
</evidence>
<feature type="transmembrane region" description="Helical" evidence="12">
    <location>
        <begin position="141"/>
        <end position="163"/>
    </location>
</feature>
<dbReference type="NCBIfam" id="TIGR03592">
    <property type="entry name" value="yidC_oxa1_cterm"/>
    <property type="match status" value="1"/>
</dbReference>
<keyword evidence="4 12" id="KW-0812">Transmembrane</keyword>
<comment type="caution">
    <text evidence="15">The sequence shown here is derived from an EMBL/GenBank/DDBJ whole genome shotgun (WGS) entry which is preliminary data.</text>
</comment>
<sequence length="320" mass="35584">MKKSLKKGLLASGLFGLVLTLSGCVQTYKSGPNIGKPTGDGWMYNLLVEPMSHLINYFVDIFSGNYGLAVIVFTLIVRAIILPLGLHQTKKASYQSEKMQYLKPQMSAIQAKQKAATTPQEQMAANQELQALYKDNNMSMFGGMGCLPLLIQMPIFTALFFTIKYMPGIESATFLGINLGKPNMILTVLAALSYLLQSYLSTIGMSEEQKKQMKMMLFMSPMMIGFISLSSPAGVTLYWVVGGIFSCIQTLISNLYQKPRIRKQIAEEFKKNPPKAVVVPTEKPKEVNKTYQAKSTKPRNAQLNNKQPKNGRNAGKQQRK</sequence>
<keyword evidence="6 12" id="KW-0653">Protein transport</keyword>
<feature type="transmembrane region" description="Helical" evidence="12">
    <location>
        <begin position="183"/>
        <end position="203"/>
    </location>
</feature>
<evidence type="ECO:0000256" key="7">
    <source>
        <dbReference type="ARBA" id="ARBA00022989"/>
    </source>
</evidence>
<proteinExistence type="inferred from homology"/>
<dbReference type="CDD" id="cd20070">
    <property type="entry name" value="5TM_YidC_Alb3"/>
    <property type="match status" value="1"/>
</dbReference>
<feature type="region of interest" description="Disordered" evidence="13">
    <location>
        <begin position="272"/>
        <end position="320"/>
    </location>
</feature>
<protein>
    <recommendedName>
        <fullName evidence="12">Membrane protein insertase YidC</fullName>
    </recommendedName>
    <alternativeName>
        <fullName evidence="12">Foldase YidC</fullName>
    </alternativeName>
    <alternativeName>
        <fullName evidence="12">Membrane integrase YidC</fullName>
    </alternativeName>
    <alternativeName>
        <fullName evidence="12">Membrane protein YidC</fullName>
    </alternativeName>
</protein>
<dbReference type="OrthoDB" id="9780552at2"/>
<comment type="function">
    <text evidence="12">Required for the insertion and/or proper folding and/or complex formation of integral membrane proteins into the membrane. Involved in integration of membrane proteins that insert both dependently and independently of the Sec translocase complex, as well as at least some lipoproteins.</text>
</comment>
<dbReference type="Proteomes" id="UP000287101">
    <property type="component" value="Unassembled WGS sequence"/>
</dbReference>
<dbReference type="Pfam" id="PF02096">
    <property type="entry name" value="60KD_IMP"/>
    <property type="match status" value="1"/>
</dbReference>
<evidence type="ECO:0000256" key="2">
    <source>
        <dbReference type="ARBA" id="ARBA00022448"/>
    </source>
</evidence>
<evidence type="ECO:0000256" key="10">
    <source>
        <dbReference type="ARBA" id="ARBA00023186"/>
    </source>
</evidence>
<evidence type="ECO:0000256" key="13">
    <source>
        <dbReference type="SAM" id="MobiDB-lite"/>
    </source>
</evidence>
<dbReference type="EMBL" id="NGJY01000001">
    <property type="protein sequence ID" value="RSU05057.1"/>
    <property type="molecule type" value="Genomic_DNA"/>
</dbReference>
<dbReference type="InterPro" id="IPR023060">
    <property type="entry name" value="YidC/YidC1/YidC2_Firmicutes"/>
</dbReference>
<evidence type="ECO:0000259" key="14">
    <source>
        <dbReference type="Pfam" id="PF02096"/>
    </source>
</evidence>
<keyword evidence="2 12" id="KW-0813">Transport</keyword>
<accession>A0A430ACV8</accession>
<dbReference type="PANTHER" id="PTHR12428">
    <property type="entry name" value="OXA1"/>
    <property type="match status" value="1"/>
</dbReference>
<evidence type="ECO:0000256" key="1">
    <source>
        <dbReference type="ARBA" id="ARBA00004651"/>
    </source>
</evidence>
<keyword evidence="16" id="KW-1185">Reference proteome</keyword>
<dbReference type="InterPro" id="IPR028055">
    <property type="entry name" value="YidC/Oxa/ALB_C"/>
</dbReference>
<evidence type="ECO:0000256" key="6">
    <source>
        <dbReference type="ARBA" id="ARBA00022927"/>
    </source>
</evidence>
<reference evidence="15 16" key="1">
    <citation type="submission" date="2017-05" db="EMBL/GenBank/DDBJ databases">
        <title>Vagococcus spp. assemblies.</title>
        <authorList>
            <person name="Gulvik C.A."/>
        </authorList>
    </citation>
    <scope>NUCLEOTIDE SEQUENCE [LARGE SCALE GENOMIC DNA]</scope>
    <source>
        <strain evidence="15 16">CCUG 41755</strain>
    </source>
</reference>
<dbReference type="RefSeq" id="WP_126830941.1">
    <property type="nucleotide sequence ID" value="NZ_CBCRYB010000007.1"/>
</dbReference>
<keyword evidence="3 12" id="KW-1003">Cell membrane</keyword>
<evidence type="ECO:0000256" key="9">
    <source>
        <dbReference type="ARBA" id="ARBA00023139"/>
    </source>
</evidence>
<keyword evidence="9" id="KW-0564">Palmitate</keyword>
<keyword evidence="10 12" id="KW-0143">Chaperone</keyword>
<keyword evidence="8 12" id="KW-0472">Membrane</keyword>
<organism evidence="15 16">
    <name type="scientific">Vagococcus fessus</name>
    <dbReference type="NCBI Taxonomy" id="120370"/>
    <lineage>
        <taxon>Bacteria</taxon>
        <taxon>Bacillati</taxon>
        <taxon>Bacillota</taxon>
        <taxon>Bacilli</taxon>
        <taxon>Lactobacillales</taxon>
        <taxon>Enterococcaceae</taxon>
        <taxon>Vagococcus</taxon>
    </lineage>
</organism>
<evidence type="ECO:0000256" key="12">
    <source>
        <dbReference type="HAMAP-Rule" id="MF_01811"/>
    </source>
</evidence>
<feature type="domain" description="Membrane insertase YidC/Oxa/ALB C-terminal" evidence="14">
    <location>
        <begin position="66"/>
        <end position="253"/>
    </location>
</feature>
<dbReference type="AlphaFoldDB" id="A0A430ACV8"/>
<evidence type="ECO:0000313" key="16">
    <source>
        <dbReference type="Proteomes" id="UP000287101"/>
    </source>
</evidence>